<dbReference type="InterPro" id="IPR007848">
    <property type="entry name" value="Small_mtfrase_dom"/>
</dbReference>
<dbReference type="Pfam" id="PF05175">
    <property type="entry name" value="MTS"/>
    <property type="match status" value="1"/>
</dbReference>
<dbReference type="InterPro" id="IPR050210">
    <property type="entry name" value="tRNA_Adenine-N(6)_MTase"/>
</dbReference>
<dbReference type="HOGENOM" id="CLU_061983_3_1_9"/>
<dbReference type="InterPro" id="IPR002052">
    <property type="entry name" value="DNA_methylase_N6_adenine_CS"/>
</dbReference>
<dbReference type="Proteomes" id="UP000000378">
    <property type="component" value="Chromosome"/>
</dbReference>
<reference evidence="2 3" key="2">
    <citation type="journal article" date="2010" name="Stand. Genomic Sci.">
        <title>Complete genome sequence of Syntrophothermus lipocalidus type strain (TGB-C1).</title>
        <authorList>
            <person name="Djao O.D."/>
            <person name="Zhang X."/>
            <person name="Lucas S."/>
            <person name="Lapidus A."/>
            <person name="Del Rio T.G."/>
            <person name="Nolan M."/>
            <person name="Tice H."/>
            <person name="Cheng J.F."/>
            <person name="Han C."/>
            <person name="Tapia R."/>
            <person name="Goodwin L."/>
            <person name="Pitluck S."/>
            <person name="Liolios K."/>
            <person name="Ivanova N."/>
            <person name="Mavromatis K."/>
            <person name="Mikhailova N."/>
            <person name="Ovchinnikova G."/>
            <person name="Pati A."/>
            <person name="Brambilla E."/>
            <person name="Chen A."/>
            <person name="Palaniappan K."/>
            <person name="Land M."/>
            <person name="Hauser L."/>
            <person name="Chang Y.J."/>
            <person name="Jeffries C.D."/>
            <person name="Rohde M."/>
            <person name="Sikorski J."/>
            <person name="Spring S."/>
            <person name="Goker M."/>
            <person name="Detter J.C."/>
            <person name="Woyke T."/>
            <person name="Bristow J."/>
            <person name="Eisen J.A."/>
            <person name="Markowitz V."/>
            <person name="Hugenholtz P."/>
            <person name="Kyrpides N.C."/>
            <person name="Klenk H.P."/>
        </authorList>
    </citation>
    <scope>NUCLEOTIDE SEQUENCE [LARGE SCALE GENOMIC DNA]</scope>
    <source>
        <strain evidence="3">DSM 12680 / TGB-C1</strain>
    </source>
</reference>
<feature type="domain" description="Methyltransferase small" evidence="1">
    <location>
        <begin position="33"/>
        <end position="126"/>
    </location>
</feature>
<evidence type="ECO:0000259" key="1">
    <source>
        <dbReference type="Pfam" id="PF05175"/>
    </source>
</evidence>
<evidence type="ECO:0000313" key="2">
    <source>
        <dbReference type="EMBL" id="ADI00858.1"/>
    </source>
</evidence>
<dbReference type="KEGG" id="slp:Slip_0051"/>
<dbReference type="PANTHER" id="PTHR47739:SF1">
    <property type="entry name" value="TRNA1(VAL) (ADENINE(37)-N6)-METHYLTRANSFERASE"/>
    <property type="match status" value="1"/>
</dbReference>
<dbReference type="EMBL" id="CP002048">
    <property type="protein sequence ID" value="ADI00858.1"/>
    <property type="molecule type" value="Genomic_DNA"/>
</dbReference>
<dbReference type="GO" id="GO:0003676">
    <property type="term" value="F:nucleic acid binding"/>
    <property type="evidence" value="ECO:0007669"/>
    <property type="project" value="InterPro"/>
</dbReference>
<dbReference type="GO" id="GO:0032259">
    <property type="term" value="P:methylation"/>
    <property type="evidence" value="ECO:0007669"/>
    <property type="project" value="UniProtKB-KW"/>
</dbReference>
<name>D7CIJ3_SYNLT</name>
<dbReference type="PROSITE" id="PS00092">
    <property type="entry name" value="N6_MTASE"/>
    <property type="match status" value="1"/>
</dbReference>
<dbReference type="eggNOG" id="COG4123">
    <property type="taxonomic scope" value="Bacteria"/>
</dbReference>
<dbReference type="SUPFAM" id="SSF53335">
    <property type="entry name" value="S-adenosyl-L-methionine-dependent methyltransferases"/>
    <property type="match status" value="1"/>
</dbReference>
<keyword evidence="2" id="KW-0489">Methyltransferase</keyword>
<dbReference type="GO" id="GO:0008757">
    <property type="term" value="F:S-adenosylmethionine-dependent methyltransferase activity"/>
    <property type="evidence" value="ECO:0007669"/>
    <property type="project" value="UniProtKB-ARBA"/>
</dbReference>
<accession>D7CIJ3</accession>
<proteinExistence type="predicted"/>
<protein>
    <submittedName>
        <fullName evidence="2">Methyltransferase small</fullName>
    </submittedName>
</protein>
<gene>
    <name evidence="2" type="ordered locus">Slip_0051</name>
</gene>
<dbReference type="GO" id="GO:0008170">
    <property type="term" value="F:N-methyltransferase activity"/>
    <property type="evidence" value="ECO:0007669"/>
    <property type="project" value="UniProtKB-ARBA"/>
</dbReference>
<dbReference type="AlphaFoldDB" id="D7CIJ3"/>
<reference evidence="3" key="1">
    <citation type="journal article" date="2010" name="Stand. Genomic Sci.">
        <title>Complete genome sequence of Syntrophothermus lipocalidus type strain (TGB-C1T).</title>
        <authorList>
            <consortium name="US DOE Joint Genome Institute (JGI-PGF)"/>
            <person name="Djao O."/>
            <person name="Zhang X."/>
            <person name="Lucas S."/>
            <person name="Lapidus A."/>
            <person name="Glavina Del Rio T."/>
            <person name="Nolan M."/>
            <person name="Tice H."/>
            <person name="Cheng J."/>
            <person name="Han C."/>
            <person name="Tapia R."/>
            <person name="Goodwin L."/>
            <person name="Pitluck S."/>
            <person name="Liolios K."/>
            <person name="Ivanova N."/>
            <person name="Mavromatis K."/>
            <person name="Mikhailova N."/>
            <person name="Ovchinnikova G."/>
            <person name="Pati A."/>
            <person name="Brambilla E."/>
            <person name="Chen A."/>
            <person name="Palaniappan K."/>
            <person name="Land M."/>
            <person name="Hauser L."/>
            <person name="Chang Y."/>
            <person name="Jeffries C."/>
            <person name="Rohde M."/>
            <person name="Sikorski J."/>
            <person name="Spring S."/>
            <person name="Goker M."/>
            <person name="Detter J."/>
            <person name="Woyke T."/>
            <person name="Bristow J."/>
            <person name="Eisen J."/>
            <person name="Markowitz V."/>
            <person name="Hugenholtz P."/>
            <person name="Kyrpides N."/>
            <person name="Klenk H."/>
        </authorList>
    </citation>
    <scope>NUCLEOTIDE SEQUENCE [LARGE SCALE GENOMIC DNA]</scope>
    <source>
        <strain evidence="3">DSM 12680 / TGB-C1</strain>
    </source>
</reference>
<dbReference type="CDD" id="cd02440">
    <property type="entry name" value="AdoMet_MTases"/>
    <property type="match status" value="1"/>
</dbReference>
<evidence type="ECO:0000313" key="3">
    <source>
        <dbReference type="Proteomes" id="UP000000378"/>
    </source>
</evidence>
<keyword evidence="3" id="KW-1185">Reference proteome</keyword>
<sequence>MNCREDETLDDLLRDNLRVVQGKKGYRFSVDAVLLAAFATLGRGSQVCELGAGSGVISVLLVQRDKSCSIKALEVQDSLWDRAVRTVKLNGLEDNIEVIKGDIRRVREIFPAGGFDLVVANPPFWRIGEGLLPEDPEVAAACHEVVVTLEEVIGAAAYLLRLGGKLALIQRAARLDEVIRLSHQYRVPVKRIRMVHPHQGRPANLVLTEGTKGAKPGVTVLSPLVIYEDTGIYTSEVISLYYGEER</sequence>
<dbReference type="STRING" id="643648.Slip_0051"/>
<dbReference type="InterPro" id="IPR029063">
    <property type="entry name" value="SAM-dependent_MTases_sf"/>
</dbReference>
<dbReference type="RefSeq" id="WP_013174262.1">
    <property type="nucleotide sequence ID" value="NC_014220.1"/>
</dbReference>
<organism evidence="2 3">
    <name type="scientific">Syntrophothermus lipocalidus (strain DSM 12680 / TGB-C1)</name>
    <dbReference type="NCBI Taxonomy" id="643648"/>
    <lineage>
        <taxon>Bacteria</taxon>
        <taxon>Bacillati</taxon>
        <taxon>Bacillota</taxon>
        <taxon>Clostridia</taxon>
        <taxon>Eubacteriales</taxon>
        <taxon>Syntrophomonadaceae</taxon>
        <taxon>Syntrophothermus</taxon>
    </lineage>
</organism>
<dbReference type="PANTHER" id="PTHR47739">
    <property type="entry name" value="TRNA1(VAL) (ADENINE(37)-N6)-METHYLTRANSFERASE"/>
    <property type="match status" value="1"/>
</dbReference>
<dbReference type="Gene3D" id="3.40.50.150">
    <property type="entry name" value="Vaccinia Virus protein VP39"/>
    <property type="match status" value="1"/>
</dbReference>
<keyword evidence="2" id="KW-0808">Transferase</keyword>
<dbReference type="OrthoDB" id="9777257at2"/>